<gene>
    <name evidence="2" type="ORF">TrVE_jg11310</name>
</gene>
<evidence type="ECO:0000313" key="3">
    <source>
        <dbReference type="Proteomes" id="UP001165160"/>
    </source>
</evidence>
<comment type="caution">
    <text evidence="2">The sequence shown here is derived from an EMBL/GenBank/DDBJ whole genome shotgun (WGS) entry which is preliminary data.</text>
</comment>
<feature type="compositionally biased region" description="Polar residues" evidence="1">
    <location>
        <begin position="13"/>
        <end position="24"/>
    </location>
</feature>
<accession>A0A9W7ET02</accession>
<feature type="region of interest" description="Disordered" evidence="1">
    <location>
        <begin position="1"/>
        <end position="100"/>
    </location>
</feature>
<dbReference type="Proteomes" id="UP001165160">
    <property type="component" value="Unassembled WGS sequence"/>
</dbReference>
<organism evidence="2 3">
    <name type="scientific">Triparma verrucosa</name>
    <dbReference type="NCBI Taxonomy" id="1606542"/>
    <lineage>
        <taxon>Eukaryota</taxon>
        <taxon>Sar</taxon>
        <taxon>Stramenopiles</taxon>
        <taxon>Ochrophyta</taxon>
        <taxon>Bolidophyceae</taxon>
        <taxon>Parmales</taxon>
        <taxon>Triparmaceae</taxon>
        <taxon>Triparma</taxon>
    </lineage>
</organism>
<dbReference type="EMBL" id="BRXX01000107">
    <property type="protein sequence ID" value="GMH90573.1"/>
    <property type="molecule type" value="Genomic_DNA"/>
</dbReference>
<keyword evidence="3" id="KW-1185">Reference proteome</keyword>
<sequence>MRPQMRQPLSPDMTRTNLDCSSYVSPIYPEVPEDVDNDLDFSRDFLANLKTKSPPKSRSKSKSKSKSRSKSTSKTSRHTRHSSFLPSKRGFSDSSNGHSRSKSFIQLTHNDSLIPNFSQTFTHVDSVPSPTASSTNASSPSSFLSAPCCTSPTTNLFRGVVGIDSVNKSINHDHEQTRPFDADDVMSSIRRNHEKERTKSILSRRPSLDMKIISKPSLIERLQKFESARVKRTLKYGKTHALGLLNTFDYLSGVRSDVDNVI</sequence>
<feature type="compositionally biased region" description="Basic residues" evidence="1">
    <location>
        <begin position="53"/>
        <end position="81"/>
    </location>
</feature>
<evidence type="ECO:0000256" key="1">
    <source>
        <dbReference type="SAM" id="MobiDB-lite"/>
    </source>
</evidence>
<dbReference type="AlphaFoldDB" id="A0A9W7ET02"/>
<evidence type="ECO:0000313" key="2">
    <source>
        <dbReference type="EMBL" id="GMH90573.1"/>
    </source>
</evidence>
<protein>
    <submittedName>
        <fullName evidence="2">Uncharacterized protein</fullName>
    </submittedName>
</protein>
<name>A0A9W7ET02_9STRA</name>
<proteinExistence type="predicted"/>
<reference evidence="3" key="1">
    <citation type="journal article" date="2023" name="Commun. Biol.">
        <title>Genome analysis of Parmales, the sister group of diatoms, reveals the evolutionary specialization of diatoms from phago-mixotrophs to photoautotrophs.</title>
        <authorList>
            <person name="Ban H."/>
            <person name="Sato S."/>
            <person name="Yoshikawa S."/>
            <person name="Yamada K."/>
            <person name="Nakamura Y."/>
            <person name="Ichinomiya M."/>
            <person name="Sato N."/>
            <person name="Blanc-Mathieu R."/>
            <person name="Endo H."/>
            <person name="Kuwata A."/>
            <person name="Ogata H."/>
        </authorList>
    </citation>
    <scope>NUCLEOTIDE SEQUENCE [LARGE SCALE GENOMIC DNA]</scope>
    <source>
        <strain evidence="3">NIES 3699</strain>
    </source>
</reference>